<dbReference type="Gene3D" id="1.20.1070.10">
    <property type="entry name" value="Rhodopsin 7-helix transmembrane proteins"/>
    <property type="match status" value="1"/>
</dbReference>
<dbReference type="PROSITE" id="PS50262">
    <property type="entry name" value="G_PROTEIN_RECEP_F1_2"/>
    <property type="match status" value="1"/>
</dbReference>
<evidence type="ECO:0000313" key="12">
    <source>
        <dbReference type="EMBL" id="CAG5099306.1"/>
    </source>
</evidence>
<organism evidence="12 13">
    <name type="scientific">Oikopleura dioica</name>
    <name type="common">Tunicate</name>
    <dbReference type="NCBI Taxonomy" id="34765"/>
    <lineage>
        <taxon>Eukaryota</taxon>
        <taxon>Metazoa</taxon>
        <taxon>Chordata</taxon>
        <taxon>Tunicata</taxon>
        <taxon>Appendicularia</taxon>
        <taxon>Copelata</taxon>
        <taxon>Oikopleuridae</taxon>
        <taxon>Oikopleura</taxon>
    </lineage>
</organism>
<sequence length="260" mass="30487">MRVSQVNPIDSRNFIKFSMAIADFIYGVLCLPHILMKNYLVLRGHLCLWETAENCFFAVLFFLSRIVSVFLIISMVLDSYVACVSPNYYKKKFRREDSRIIVGLMWVLCFIISIWPFRHTRWQCHIYYALTSPLVINIDPHIWANMDQFVKLPFIFYFCFVFLVVLIFPVFIRNRGKKHIQLSSTFLASTVLLNTPWLVILAQYATKTTMGSDRKIHLASFLINLSSNISILIYHAFDDKTSEAIVSIFSKRKNFHRIRS</sequence>
<evidence type="ECO:0000256" key="1">
    <source>
        <dbReference type="ARBA" id="ARBA00004651"/>
    </source>
</evidence>
<evidence type="ECO:0000256" key="2">
    <source>
        <dbReference type="ARBA" id="ARBA00022475"/>
    </source>
</evidence>
<feature type="transmembrane region" description="Helical" evidence="10">
    <location>
        <begin position="98"/>
        <end position="117"/>
    </location>
</feature>
<keyword evidence="2" id="KW-1003">Cell membrane</keyword>
<feature type="domain" description="G-protein coupled receptors family 1 profile" evidence="11">
    <location>
        <begin position="1"/>
        <end position="234"/>
    </location>
</feature>
<dbReference type="Proteomes" id="UP001158576">
    <property type="component" value="Chromosome XSR"/>
</dbReference>
<feature type="transmembrane region" description="Helical" evidence="10">
    <location>
        <begin position="56"/>
        <end position="77"/>
    </location>
</feature>
<evidence type="ECO:0000256" key="4">
    <source>
        <dbReference type="ARBA" id="ARBA00022989"/>
    </source>
</evidence>
<comment type="subcellular location">
    <subcellularLocation>
        <location evidence="1">Cell membrane</location>
        <topology evidence="1">Multi-pass membrane protein</topology>
    </subcellularLocation>
</comment>
<evidence type="ECO:0000256" key="9">
    <source>
        <dbReference type="ARBA" id="ARBA00023224"/>
    </source>
</evidence>
<evidence type="ECO:0000256" key="5">
    <source>
        <dbReference type="ARBA" id="ARBA00023040"/>
    </source>
</evidence>
<keyword evidence="4 10" id="KW-1133">Transmembrane helix</keyword>
<dbReference type="CDD" id="cd00637">
    <property type="entry name" value="7tm_classA_rhodopsin-like"/>
    <property type="match status" value="1"/>
</dbReference>
<feature type="transmembrane region" description="Helical" evidence="10">
    <location>
        <begin position="184"/>
        <end position="204"/>
    </location>
</feature>
<dbReference type="InterPro" id="IPR017452">
    <property type="entry name" value="GPCR_Rhodpsn_7TM"/>
</dbReference>
<protein>
    <submittedName>
        <fullName evidence="12">Oidioi.mRNA.OKI2018_I69.XSR.g16430.t1.cds</fullName>
    </submittedName>
</protein>
<evidence type="ECO:0000256" key="10">
    <source>
        <dbReference type="SAM" id="Phobius"/>
    </source>
</evidence>
<name>A0ABN7SG24_OIKDI</name>
<keyword evidence="3 10" id="KW-0812">Transmembrane</keyword>
<evidence type="ECO:0000313" key="13">
    <source>
        <dbReference type="Proteomes" id="UP001158576"/>
    </source>
</evidence>
<evidence type="ECO:0000256" key="7">
    <source>
        <dbReference type="ARBA" id="ARBA00023170"/>
    </source>
</evidence>
<dbReference type="SUPFAM" id="SSF81321">
    <property type="entry name" value="Family A G protein-coupled receptor-like"/>
    <property type="match status" value="1"/>
</dbReference>
<keyword evidence="5" id="KW-0297">G-protein coupled receptor</keyword>
<keyword evidence="8" id="KW-0325">Glycoprotein</keyword>
<accession>A0ABN7SG24</accession>
<feature type="transmembrane region" description="Helical" evidence="10">
    <location>
        <begin position="14"/>
        <end position="36"/>
    </location>
</feature>
<dbReference type="PANTHER" id="PTHR24246">
    <property type="entry name" value="OLFACTORY RECEPTOR AND ADENOSINE RECEPTOR"/>
    <property type="match status" value="1"/>
</dbReference>
<reference evidence="12 13" key="1">
    <citation type="submission" date="2021-04" db="EMBL/GenBank/DDBJ databases">
        <authorList>
            <person name="Bliznina A."/>
        </authorList>
    </citation>
    <scope>NUCLEOTIDE SEQUENCE [LARGE SCALE GENOMIC DNA]</scope>
</reference>
<keyword evidence="6 10" id="KW-0472">Membrane</keyword>
<feature type="transmembrane region" description="Helical" evidence="10">
    <location>
        <begin position="154"/>
        <end position="172"/>
    </location>
</feature>
<evidence type="ECO:0000256" key="6">
    <source>
        <dbReference type="ARBA" id="ARBA00023136"/>
    </source>
</evidence>
<keyword evidence="7" id="KW-0675">Receptor</keyword>
<dbReference type="PANTHER" id="PTHR24246:SF27">
    <property type="entry name" value="ADENOSINE RECEPTOR, ISOFORM A"/>
    <property type="match status" value="1"/>
</dbReference>
<evidence type="ECO:0000256" key="3">
    <source>
        <dbReference type="ARBA" id="ARBA00022692"/>
    </source>
</evidence>
<dbReference type="EMBL" id="OU015569">
    <property type="protein sequence ID" value="CAG5099306.1"/>
    <property type="molecule type" value="Genomic_DNA"/>
</dbReference>
<dbReference type="Pfam" id="PF00001">
    <property type="entry name" value="7tm_1"/>
    <property type="match status" value="1"/>
</dbReference>
<dbReference type="InterPro" id="IPR000276">
    <property type="entry name" value="GPCR_Rhodpsn"/>
</dbReference>
<evidence type="ECO:0000256" key="8">
    <source>
        <dbReference type="ARBA" id="ARBA00023180"/>
    </source>
</evidence>
<keyword evidence="13" id="KW-1185">Reference proteome</keyword>
<evidence type="ECO:0000259" key="11">
    <source>
        <dbReference type="PROSITE" id="PS50262"/>
    </source>
</evidence>
<feature type="transmembrane region" description="Helical" evidence="10">
    <location>
        <begin position="216"/>
        <end position="237"/>
    </location>
</feature>
<proteinExistence type="predicted"/>
<keyword evidence="9" id="KW-0807">Transducer</keyword>
<gene>
    <name evidence="12" type="ORF">OKIOD_LOCUS7988</name>
</gene>